<dbReference type="EMBL" id="AVFO01000002">
    <property type="protein sequence ID" value="ESU28087.1"/>
    <property type="molecule type" value="Genomic_DNA"/>
</dbReference>
<sequence length="51" mass="6327">MYCKKKVKLIHNCAEFLTMENFLSIEKSYCKNLIYNKLQKRNFPNIRRERQ</sequence>
<proteinExistence type="predicted"/>
<evidence type="ECO:0000313" key="1">
    <source>
        <dbReference type="EMBL" id="ESU28087.1"/>
    </source>
</evidence>
<evidence type="ECO:0000313" key="2">
    <source>
        <dbReference type="Proteomes" id="UP000018234"/>
    </source>
</evidence>
<comment type="caution">
    <text evidence="1">The sequence shown here is derived from an EMBL/GenBank/DDBJ whole genome shotgun (WGS) entry which is preliminary data.</text>
</comment>
<dbReference type="Proteomes" id="UP000018234">
    <property type="component" value="Unassembled WGS sequence"/>
</dbReference>
<accession>A0ABN0QK11</accession>
<protein>
    <submittedName>
        <fullName evidence="1">Uncharacterized protein</fullName>
    </submittedName>
</protein>
<keyword evidence="2" id="KW-1185">Reference proteome</keyword>
<organism evidence="1 2">
    <name type="scientific">Flavobacterium saliperosum S13</name>
    <dbReference type="NCBI Taxonomy" id="1341155"/>
    <lineage>
        <taxon>Bacteria</taxon>
        <taxon>Pseudomonadati</taxon>
        <taxon>Bacteroidota</taxon>
        <taxon>Flavobacteriia</taxon>
        <taxon>Flavobacteriales</taxon>
        <taxon>Flavobacteriaceae</taxon>
        <taxon>Flavobacterium</taxon>
    </lineage>
</organism>
<reference evidence="1 2" key="1">
    <citation type="submission" date="2013-08" db="EMBL/GenBank/DDBJ databases">
        <title>Flavobacterium saliperosum type strain genome sequencing.</title>
        <authorList>
            <person name="Lee K."/>
            <person name="Yi H."/>
            <person name="Park S."/>
            <person name="Chun J."/>
        </authorList>
    </citation>
    <scope>NUCLEOTIDE SEQUENCE [LARGE SCALE GENOMIC DNA]</scope>
    <source>
        <strain evidence="1 2">S13</strain>
    </source>
</reference>
<gene>
    <name evidence="1" type="ORF">FSS13T_05780</name>
</gene>
<name>A0ABN0QK11_9FLAO</name>